<dbReference type="AlphaFoldDB" id="A0A448YPE0"/>
<keyword evidence="1" id="KW-1133">Transmembrane helix</keyword>
<dbReference type="GO" id="GO:0055085">
    <property type="term" value="P:transmembrane transport"/>
    <property type="evidence" value="ECO:0007669"/>
    <property type="project" value="InterPro"/>
</dbReference>
<feature type="transmembrane region" description="Helical" evidence="1">
    <location>
        <begin position="410"/>
        <end position="429"/>
    </location>
</feature>
<accession>A0A448YPE0</accession>
<protein>
    <submittedName>
        <fullName evidence="2">DEKNAAC103786</fullName>
    </submittedName>
</protein>
<feature type="transmembrane region" description="Helical" evidence="1">
    <location>
        <begin position="295"/>
        <end position="319"/>
    </location>
</feature>
<keyword evidence="1" id="KW-0472">Membrane</keyword>
<evidence type="ECO:0000256" key="1">
    <source>
        <dbReference type="SAM" id="Phobius"/>
    </source>
</evidence>
<dbReference type="OrthoDB" id="2224262at2759"/>
<gene>
    <name evidence="2" type="ORF">BRENAR_LOCUS3449</name>
</gene>
<organism evidence="2 3">
    <name type="scientific">Brettanomyces naardenensis</name>
    <name type="common">Yeast</name>
    <dbReference type="NCBI Taxonomy" id="13370"/>
    <lineage>
        <taxon>Eukaryota</taxon>
        <taxon>Fungi</taxon>
        <taxon>Dikarya</taxon>
        <taxon>Ascomycota</taxon>
        <taxon>Saccharomycotina</taxon>
        <taxon>Pichiomycetes</taxon>
        <taxon>Pichiales</taxon>
        <taxon>Pichiaceae</taxon>
        <taxon>Brettanomyces</taxon>
    </lineage>
</organism>
<feature type="transmembrane region" description="Helical" evidence="1">
    <location>
        <begin position="331"/>
        <end position="350"/>
    </location>
</feature>
<feature type="transmembrane region" description="Helical" evidence="1">
    <location>
        <begin position="222"/>
        <end position="242"/>
    </location>
</feature>
<dbReference type="Proteomes" id="UP000290900">
    <property type="component" value="Unassembled WGS sequence"/>
</dbReference>
<dbReference type="EMBL" id="CAACVR010000025">
    <property type="protein sequence ID" value="VEU22718.1"/>
    <property type="molecule type" value="Genomic_DNA"/>
</dbReference>
<reference evidence="2 3" key="1">
    <citation type="submission" date="2018-12" db="EMBL/GenBank/DDBJ databases">
        <authorList>
            <person name="Tiukova I."/>
            <person name="Dainat J."/>
        </authorList>
    </citation>
    <scope>NUCLEOTIDE SEQUENCE [LARGE SCALE GENOMIC DNA]</scope>
</reference>
<feature type="transmembrane region" description="Helical" evidence="1">
    <location>
        <begin position="190"/>
        <end position="210"/>
    </location>
</feature>
<dbReference type="Pfam" id="PF04120">
    <property type="entry name" value="Iron_permease"/>
    <property type="match status" value="2"/>
</dbReference>
<dbReference type="InterPro" id="IPR007251">
    <property type="entry name" value="Iron_permease_Fet4"/>
</dbReference>
<dbReference type="InParanoid" id="A0A448YPE0"/>
<feature type="transmembrane region" description="Helical" evidence="1">
    <location>
        <begin position="441"/>
        <end position="460"/>
    </location>
</feature>
<evidence type="ECO:0000313" key="3">
    <source>
        <dbReference type="Proteomes" id="UP000290900"/>
    </source>
</evidence>
<evidence type="ECO:0000313" key="2">
    <source>
        <dbReference type="EMBL" id="VEU22718.1"/>
    </source>
</evidence>
<name>A0A448YPE0_BRENA</name>
<proteinExistence type="predicted"/>
<sequence length="503" mass="57740">MSKISNFYKPVFNKTIYVSAPTQSVQWEYVKREDGIVIVSREGVSGYEERKRPRRLDRVLDSIVRFSGSEYVFYLILIGLLCWAFTGIKYFSLKWQALISDVQAIVSYIFDSFLMRQQINGYYDVVTATNLLRSRCLNHYRMINDLLTEQEKQAVAELTKEQEVDLSAEFPLELPKENWYGRAATAFSSAFGHPLFIAIYWISILVWLAFGSMNHWSNEWELYINTATSALMVLVFSFIANIRERHSVYMKKCFDAIIRADGALEVKLRVLTGSTLENPEVCIPPMKVNTVQKVVFVYSDIIGTLVGIAILLVFMVIWVCLGPTMHWNSNWWLISGTYAGMIGLNDGFVLRNVQFKFGQFEQSSYDLLDKDDTRVFQSIHLPKSKEIDEELLSWMQRISVSMNVICGNEFMTLVGLIFVVGLIIGASAMKWSTTGQLLCNIPPSIVESFFMIILLTGHNYTDGLKRKHLRCIYEGRLSWNAYVNRAAEFKYGLDGDYQMDGLM</sequence>
<keyword evidence="1" id="KW-0812">Transmembrane</keyword>
<dbReference type="STRING" id="13370.A0A448YPE0"/>
<keyword evidence="3" id="KW-1185">Reference proteome</keyword>
<feature type="transmembrane region" description="Helical" evidence="1">
    <location>
        <begin position="71"/>
        <end position="91"/>
    </location>
</feature>